<keyword evidence="5 14" id="KW-0547">Nucleotide-binding</keyword>
<dbReference type="HAMAP" id="MF_00047">
    <property type="entry name" value="Dala_Dala_lig"/>
    <property type="match status" value="1"/>
</dbReference>
<feature type="binding site" evidence="14">
    <location>
        <begin position="232"/>
        <end position="239"/>
    </location>
    <ligand>
        <name>ATP</name>
        <dbReference type="ChEBI" id="CHEBI:30616"/>
    </ligand>
</feature>
<sequence length="373" mass="39925">MNPADPRPVVAVLFGGRSSEHAVSCVTAAGILNALDDERYRVLPIGMTRDGVCRIVAEAAGFRFDPEAMPEVVDDGTEIVFPLDVRRSPLRVRGADGRTEDLGVVDVFFPVLHGPFGEDGTVQGVFELMDVPYVGSGVLSSAIGMDKRFMKAVLRDAGIPTSPWESVTVRQLRTDRAAVVERVRALGGTLFVKPANAGSSMGVTKVSDSSDEAALDAALAEALSHDSAAIVEPMLVGREIECGVIGTRFHEGPRASVPGEIEVTGADFYDFDTKYMNAEAVRISCPAEIDATASASVQDLARRTFDAFDCSGLARVDTFVTESGAVFVNEINTLPGFTPTSMFPVLWEHSGLRYDELVETLVDIALRDHRAAG</sequence>
<name>A0A2H1L2W8_9MICO</name>
<dbReference type="RefSeq" id="WP_101588002.1">
    <property type="nucleotide sequence ID" value="NZ_FXZM01000003.1"/>
</dbReference>
<keyword evidence="6 16" id="KW-0067">ATP-binding</keyword>
<evidence type="ECO:0000256" key="16">
    <source>
        <dbReference type="PROSITE-ProRule" id="PRU00409"/>
    </source>
</evidence>
<dbReference type="GO" id="GO:0071555">
    <property type="term" value="P:cell wall organization"/>
    <property type="evidence" value="ECO:0007669"/>
    <property type="project" value="UniProtKB-KW"/>
</dbReference>
<dbReference type="AlphaFoldDB" id="A0A2H1L2W8"/>
<dbReference type="GO" id="GO:0008360">
    <property type="term" value="P:regulation of cell shape"/>
    <property type="evidence" value="ECO:0007669"/>
    <property type="project" value="UniProtKB-KW"/>
</dbReference>
<dbReference type="Pfam" id="PF01820">
    <property type="entry name" value="Dala_Dala_lig_N"/>
    <property type="match status" value="1"/>
</dbReference>
<dbReference type="OrthoDB" id="9813261at2"/>
<evidence type="ECO:0000256" key="10">
    <source>
        <dbReference type="ARBA" id="ARBA00023211"/>
    </source>
</evidence>
<organism evidence="18 19">
    <name type="scientific">Brevibacterium jeotgali</name>
    <dbReference type="NCBI Taxonomy" id="1262550"/>
    <lineage>
        <taxon>Bacteria</taxon>
        <taxon>Bacillati</taxon>
        <taxon>Actinomycetota</taxon>
        <taxon>Actinomycetes</taxon>
        <taxon>Micrococcales</taxon>
        <taxon>Brevibacteriaceae</taxon>
        <taxon>Brevibacterium</taxon>
    </lineage>
</organism>
<feature type="binding site" evidence="15">
    <location>
        <position position="330"/>
    </location>
    <ligand>
        <name>Mg(2+)</name>
        <dbReference type="ChEBI" id="CHEBI:18420"/>
        <label>2</label>
    </ligand>
</feature>
<evidence type="ECO:0000256" key="3">
    <source>
        <dbReference type="ARBA" id="ARBA00022598"/>
    </source>
</evidence>
<dbReference type="InterPro" id="IPR013815">
    <property type="entry name" value="ATP_grasp_subdomain_1"/>
</dbReference>
<comment type="cofactor">
    <cofactor evidence="15">
        <name>Mg(2+)</name>
        <dbReference type="ChEBI" id="CHEBI:18420"/>
    </cofactor>
    <cofactor evidence="15">
        <name>Mn(2+)</name>
        <dbReference type="ChEBI" id="CHEBI:29035"/>
    </cofactor>
    <text evidence="15">Binds 2 magnesium or manganese ions per subunit.</text>
</comment>
<evidence type="ECO:0000256" key="12">
    <source>
        <dbReference type="HAMAP-Rule" id="MF_00047"/>
    </source>
</evidence>
<evidence type="ECO:0000256" key="14">
    <source>
        <dbReference type="PIRSR" id="PIRSR039102-2"/>
    </source>
</evidence>
<keyword evidence="19" id="KW-1185">Reference proteome</keyword>
<feature type="active site" evidence="13">
    <location>
        <position position="341"/>
    </location>
</feature>
<dbReference type="Pfam" id="PF07478">
    <property type="entry name" value="Dala_Dala_lig_C"/>
    <property type="match status" value="1"/>
</dbReference>
<keyword evidence="12" id="KW-0963">Cytoplasm</keyword>
<dbReference type="Gene3D" id="3.30.470.20">
    <property type="entry name" value="ATP-grasp fold, B domain"/>
    <property type="match status" value="1"/>
</dbReference>
<dbReference type="NCBIfam" id="NF002528">
    <property type="entry name" value="PRK01966.1-4"/>
    <property type="match status" value="1"/>
</dbReference>
<dbReference type="Gene3D" id="3.40.50.20">
    <property type="match status" value="1"/>
</dbReference>
<evidence type="ECO:0000256" key="11">
    <source>
        <dbReference type="ARBA" id="ARBA00023316"/>
    </source>
</evidence>
<comment type="pathway">
    <text evidence="12">Cell wall biogenesis; peptidoglycan biosynthesis.</text>
</comment>
<keyword evidence="9 12" id="KW-0573">Peptidoglycan synthesis</keyword>
<feature type="binding site" evidence="14">
    <location>
        <begin position="191"/>
        <end position="193"/>
    </location>
    <ligand>
        <name>ATP</name>
        <dbReference type="ChEBI" id="CHEBI:30616"/>
    </ligand>
</feature>
<evidence type="ECO:0000313" key="19">
    <source>
        <dbReference type="Proteomes" id="UP000234462"/>
    </source>
</evidence>
<comment type="subcellular location">
    <subcellularLocation>
        <location evidence="12">Cytoplasm</location>
    </subcellularLocation>
</comment>
<evidence type="ECO:0000256" key="2">
    <source>
        <dbReference type="ARBA" id="ARBA00010871"/>
    </source>
</evidence>
<feature type="binding site" evidence="15">
    <location>
        <position position="317"/>
    </location>
    <ligand>
        <name>Mg(2+)</name>
        <dbReference type="ChEBI" id="CHEBI:18420"/>
        <label>1</label>
    </ligand>
</feature>
<evidence type="ECO:0000259" key="17">
    <source>
        <dbReference type="PROSITE" id="PS50975"/>
    </source>
</evidence>
<dbReference type="GO" id="GO:0008716">
    <property type="term" value="F:D-alanine-D-alanine ligase activity"/>
    <property type="evidence" value="ECO:0007669"/>
    <property type="project" value="UniProtKB-UniRule"/>
</dbReference>
<dbReference type="GO" id="GO:0005524">
    <property type="term" value="F:ATP binding"/>
    <property type="evidence" value="ECO:0007669"/>
    <property type="project" value="UniProtKB-UniRule"/>
</dbReference>
<keyword evidence="4 15" id="KW-0479">Metal-binding</keyword>
<accession>A0A2H1L2W8</accession>
<evidence type="ECO:0000256" key="15">
    <source>
        <dbReference type="PIRSR" id="PIRSR039102-3"/>
    </source>
</evidence>
<gene>
    <name evidence="12" type="primary">ddl</name>
    <name evidence="18" type="ORF">BJEO58_00833</name>
</gene>
<comment type="function">
    <text evidence="12">Cell wall formation.</text>
</comment>
<keyword evidence="7 15" id="KW-0460">Magnesium</keyword>
<keyword evidence="3 12" id="KW-0436">Ligase</keyword>
<dbReference type="PROSITE" id="PS00843">
    <property type="entry name" value="DALA_DALA_LIGASE_1"/>
    <property type="match status" value="1"/>
</dbReference>
<evidence type="ECO:0000256" key="4">
    <source>
        <dbReference type="ARBA" id="ARBA00022723"/>
    </source>
</evidence>
<dbReference type="EMBL" id="FXZM01000003">
    <property type="protein sequence ID" value="SMY11248.1"/>
    <property type="molecule type" value="Genomic_DNA"/>
</dbReference>
<dbReference type="InterPro" id="IPR005905">
    <property type="entry name" value="D_ala_D_ala"/>
</dbReference>
<dbReference type="PANTHER" id="PTHR23132">
    <property type="entry name" value="D-ALANINE--D-ALANINE LIGASE"/>
    <property type="match status" value="1"/>
</dbReference>
<dbReference type="InterPro" id="IPR011095">
    <property type="entry name" value="Dala_Dala_lig_C"/>
</dbReference>
<feature type="binding site" evidence="14">
    <location>
        <begin position="199"/>
        <end position="200"/>
    </location>
    <ligand>
        <name>ATP</name>
        <dbReference type="ChEBI" id="CHEBI:30616"/>
    </ligand>
</feature>
<keyword evidence="8 12" id="KW-0133">Cell shape</keyword>
<feature type="binding site" evidence="14">
    <location>
        <position position="147"/>
    </location>
    <ligand>
        <name>ATP</name>
        <dbReference type="ChEBI" id="CHEBI:30616"/>
    </ligand>
</feature>
<proteinExistence type="inferred from homology"/>
<evidence type="ECO:0000256" key="9">
    <source>
        <dbReference type="ARBA" id="ARBA00022984"/>
    </source>
</evidence>
<dbReference type="GO" id="GO:0009252">
    <property type="term" value="P:peptidoglycan biosynthetic process"/>
    <property type="evidence" value="ECO:0007669"/>
    <property type="project" value="UniProtKB-UniRule"/>
</dbReference>
<keyword evidence="11 12" id="KW-0961">Cell wall biogenesis/degradation</keyword>
<dbReference type="SUPFAM" id="SSF52440">
    <property type="entry name" value="PreATP-grasp domain"/>
    <property type="match status" value="1"/>
</dbReference>
<protein>
    <recommendedName>
        <fullName evidence="12">D-alanine--D-alanine ligase</fullName>
        <ecNumber evidence="12">6.3.2.4</ecNumber>
    </recommendedName>
    <alternativeName>
        <fullName evidence="12">D-Ala-D-Ala ligase</fullName>
    </alternativeName>
    <alternativeName>
        <fullName evidence="12">D-alanylalanine synthetase</fullName>
    </alternativeName>
</protein>
<dbReference type="Gene3D" id="3.30.1490.20">
    <property type="entry name" value="ATP-grasp fold, A domain"/>
    <property type="match status" value="1"/>
</dbReference>
<dbReference type="InterPro" id="IPR000291">
    <property type="entry name" value="D-Ala_lig_Van_CS"/>
</dbReference>
<evidence type="ECO:0000256" key="13">
    <source>
        <dbReference type="PIRSR" id="PIRSR039102-1"/>
    </source>
</evidence>
<evidence type="ECO:0000256" key="5">
    <source>
        <dbReference type="ARBA" id="ARBA00022741"/>
    </source>
</evidence>
<dbReference type="GO" id="GO:0046872">
    <property type="term" value="F:metal ion binding"/>
    <property type="evidence" value="ECO:0007669"/>
    <property type="project" value="UniProtKB-KW"/>
</dbReference>
<comment type="cofactor">
    <cofactor evidence="1">
        <name>Mn(2+)</name>
        <dbReference type="ChEBI" id="CHEBI:29035"/>
    </cofactor>
</comment>
<dbReference type="PROSITE" id="PS50975">
    <property type="entry name" value="ATP_GRASP"/>
    <property type="match status" value="1"/>
</dbReference>
<dbReference type="PROSITE" id="PS00844">
    <property type="entry name" value="DALA_DALA_LIGASE_2"/>
    <property type="match status" value="1"/>
</dbReference>
<dbReference type="PANTHER" id="PTHR23132:SF25">
    <property type="entry name" value="D-ALANINE--D-ALANINE LIGASE A"/>
    <property type="match status" value="1"/>
</dbReference>
<dbReference type="UniPathway" id="UPA00219"/>
<comment type="similarity">
    <text evidence="2 12">Belongs to the D-alanine--D-alanine ligase family.</text>
</comment>
<dbReference type="NCBIfam" id="TIGR01205">
    <property type="entry name" value="D_ala_D_alaTIGR"/>
    <property type="match status" value="1"/>
</dbReference>
<evidence type="ECO:0000256" key="1">
    <source>
        <dbReference type="ARBA" id="ARBA00001936"/>
    </source>
</evidence>
<evidence type="ECO:0000256" key="8">
    <source>
        <dbReference type="ARBA" id="ARBA00022960"/>
    </source>
</evidence>
<dbReference type="InterPro" id="IPR011127">
    <property type="entry name" value="Dala_Dala_lig_N"/>
</dbReference>
<evidence type="ECO:0000313" key="18">
    <source>
        <dbReference type="EMBL" id="SMY11248.1"/>
    </source>
</evidence>
<dbReference type="GO" id="GO:0005829">
    <property type="term" value="C:cytosol"/>
    <property type="evidence" value="ECO:0007669"/>
    <property type="project" value="TreeGrafter"/>
</dbReference>
<feature type="binding site" evidence="14">
    <location>
        <begin position="329"/>
        <end position="330"/>
    </location>
    <ligand>
        <name>ATP</name>
        <dbReference type="ChEBI" id="CHEBI:30616"/>
    </ligand>
</feature>
<dbReference type="InterPro" id="IPR016185">
    <property type="entry name" value="PreATP-grasp_dom_sf"/>
</dbReference>
<keyword evidence="10 15" id="KW-0464">Manganese</keyword>
<comment type="catalytic activity">
    <reaction evidence="12">
        <text>2 D-alanine + ATP = D-alanyl-D-alanine + ADP + phosphate + H(+)</text>
        <dbReference type="Rhea" id="RHEA:11224"/>
        <dbReference type="ChEBI" id="CHEBI:15378"/>
        <dbReference type="ChEBI" id="CHEBI:30616"/>
        <dbReference type="ChEBI" id="CHEBI:43474"/>
        <dbReference type="ChEBI" id="CHEBI:57416"/>
        <dbReference type="ChEBI" id="CHEBI:57822"/>
        <dbReference type="ChEBI" id="CHEBI:456216"/>
        <dbReference type="EC" id="6.3.2.4"/>
    </reaction>
</comment>
<dbReference type="EC" id="6.3.2.4" evidence="12"/>
<dbReference type="InterPro" id="IPR011761">
    <property type="entry name" value="ATP-grasp"/>
</dbReference>
<evidence type="ECO:0000256" key="6">
    <source>
        <dbReference type="ARBA" id="ARBA00022840"/>
    </source>
</evidence>
<dbReference type="PIRSF" id="PIRSF039102">
    <property type="entry name" value="Ddl/VanB"/>
    <property type="match status" value="1"/>
</dbReference>
<feature type="domain" description="ATP-grasp" evidence="17">
    <location>
        <begin position="151"/>
        <end position="363"/>
    </location>
</feature>
<feature type="binding site" evidence="15">
    <location>
        <position position="332"/>
    </location>
    <ligand>
        <name>Mg(2+)</name>
        <dbReference type="ChEBI" id="CHEBI:18420"/>
        <label>2</label>
    </ligand>
</feature>
<dbReference type="Proteomes" id="UP000234462">
    <property type="component" value="Unassembled WGS sequence"/>
</dbReference>
<feature type="active site" evidence="13">
    <location>
        <position position="199"/>
    </location>
</feature>
<dbReference type="FunFam" id="3.30.470.20:FF:000008">
    <property type="entry name" value="D-alanine--D-alanine ligase"/>
    <property type="match status" value="1"/>
</dbReference>
<dbReference type="SUPFAM" id="SSF56059">
    <property type="entry name" value="Glutathione synthetase ATP-binding domain-like"/>
    <property type="match status" value="1"/>
</dbReference>
<feature type="binding site" evidence="15">
    <location>
        <position position="330"/>
    </location>
    <ligand>
        <name>Mg(2+)</name>
        <dbReference type="ChEBI" id="CHEBI:18420"/>
        <label>1</label>
    </ligand>
</feature>
<feature type="active site" evidence="13">
    <location>
        <position position="20"/>
    </location>
</feature>
<reference evidence="19" key="1">
    <citation type="submission" date="2017-03" db="EMBL/GenBank/DDBJ databases">
        <authorList>
            <person name="Monnet C."/>
        </authorList>
    </citation>
    <scope>NUCLEOTIDE SEQUENCE [LARGE SCALE GENOMIC DNA]</scope>
    <source>
        <strain evidence="19">SJ5-8</strain>
    </source>
</reference>
<evidence type="ECO:0000256" key="7">
    <source>
        <dbReference type="ARBA" id="ARBA00022842"/>
    </source>
</evidence>